<dbReference type="RefSeq" id="XP_033534920.1">
    <property type="nucleotide sequence ID" value="XM_033676289.1"/>
</dbReference>
<feature type="compositionally biased region" description="Polar residues" evidence="5">
    <location>
        <begin position="305"/>
        <end position="315"/>
    </location>
</feature>
<organism evidence="8">
    <name type="scientific">Eremomyces bilateralis CBS 781.70</name>
    <dbReference type="NCBI Taxonomy" id="1392243"/>
    <lineage>
        <taxon>Eukaryota</taxon>
        <taxon>Fungi</taxon>
        <taxon>Dikarya</taxon>
        <taxon>Ascomycota</taxon>
        <taxon>Pezizomycotina</taxon>
        <taxon>Dothideomycetes</taxon>
        <taxon>Dothideomycetes incertae sedis</taxon>
        <taxon>Eremomycetales</taxon>
        <taxon>Eremomycetaceae</taxon>
        <taxon>Eremomyces</taxon>
    </lineage>
</organism>
<feature type="domain" description="SUN" evidence="7">
    <location>
        <begin position="114"/>
        <end position="278"/>
    </location>
</feature>
<feature type="compositionally biased region" description="Basic and acidic residues" evidence="5">
    <location>
        <begin position="106"/>
        <end position="127"/>
    </location>
</feature>
<dbReference type="GO" id="GO:0005737">
    <property type="term" value="C:cytoplasm"/>
    <property type="evidence" value="ECO:0007669"/>
    <property type="project" value="TreeGrafter"/>
</dbReference>
<dbReference type="PANTHER" id="PTHR12953:SF0">
    <property type="entry name" value="SUN DOMAIN-CONTAINING OSSIFICATION FACTOR"/>
    <property type="match status" value="1"/>
</dbReference>
<evidence type="ECO:0000256" key="3">
    <source>
        <dbReference type="ARBA" id="ARBA00022989"/>
    </source>
</evidence>
<dbReference type="EMBL" id="ML975155">
    <property type="protein sequence ID" value="KAF1813289.1"/>
    <property type="molecule type" value="Genomic_DNA"/>
</dbReference>
<dbReference type="InterPro" id="IPR008979">
    <property type="entry name" value="Galactose-bd-like_sf"/>
</dbReference>
<evidence type="ECO:0000256" key="6">
    <source>
        <dbReference type="SAM" id="Phobius"/>
    </source>
</evidence>
<evidence type="ECO:0000256" key="4">
    <source>
        <dbReference type="ARBA" id="ARBA00023136"/>
    </source>
</evidence>
<feature type="compositionally biased region" description="Low complexity" evidence="5">
    <location>
        <begin position="325"/>
        <end position="364"/>
    </location>
</feature>
<proteinExistence type="predicted"/>
<reference evidence="10" key="2">
    <citation type="submission" date="2020-04" db="EMBL/GenBank/DDBJ databases">
        <authorList>
            <consortium name="NCBI Genome Project"/>
        </authorList>
    </citation>
    <scope>NUCLEOTIDE SEQUENCE</scope>
    <source>
        <strain evidence="10">CBS 781.70</strain>
    </source>
</reference>
<dbReference type="PANTHER" id="PTHR12953">
    <property type="entry name" value="MEMBRANE PROTEIN CH1 RELATED"/>
    <property type="match status" value="1"/>
</dbReference>
<dbReference type="GO" id="GO:0016020">
    <property type="term" value="C:membrane"/>
    <property type="evidence" value="ECO:0007669"/>
    <property type="project" value="InterPro"/>
</dbReference>
<reference evidence="8 10" key="1">
    <citation type="submission" date="2020-01" db="EMBL/GenBank/DDBJ databases">
        <authorList>
            <consortium name="DOE Joint Genome Institute"/>
            <person name="Haridas S."/>
            <person name="Albert R."/>
            <person name="Binder M."/>
            <person name="Bloem J."/>
            <person name="Labutti K."/>
            <person name="Salamov A."/>
            <person name="Andreopoulos B."/>
            <person name="Baker S.E."/>
            <person name="Barry K."/>
            <person name="Bills G."/>
            <person name="Bluhm B.H."/>
            <person name="Cannon C."/>
            <person name="Castanera R."/>
            <person name="Culley D.E."/>
            <person name="Daum C."/>
            <person name="Ezra D."/>
            <person name="Gonzalez J.B."/>
            <person name="Henrissat B."/>
            <person name="Kuo A."/>
            <person name="Liang C."/>
            <person name="Lipzen A."/>
            <person name="Lutzoni F."/>
            <person name="Magnuson J."/>
            <person name="Mondo S."/>
            <person name="Nolan M."/>
            <person name="Ohm R."/>
            <person name="Pangilinan J."/>
            <person name="Park H.-J."/>
            <person name="Ramirez L."/>
            <person name="Alfaro M."/>
            <person name="Sun H."/>
            <person name="Tritt A."/>
            <person name="Yoshinaga Y."/>
            <person name="Zwiers L.-H."/>
            <person name="Turgeon B.G."/>
            <person name="Goodwin S.B."/>
            <person name="Spatafora J.W."/>
            <person name="Crous P.W."/>
            <person name="Grigoriev I.V."/>
        </authorList>
    </citation>
    <scope>NUCLEOTIDE SEQUENCE</scope>
    <source>
        <strain evidence="8 10">CBS 781.70</strain>
    </source>
</reference>
<keyword evidence="2 6" id="KW-0812">Transmembrane</keyword>
<dbReference type="GeneID" id="54416859"/>
<accession>A0A6G1G634</accession>
<dbReference type="GO" id="GO:0034975">
    <property type="term" value="P:protein folding in endoplasmic reticulum"/>
    <property type="evidence" value="ECO:0007669"/>
    <property type="project" value="TreeGrafter"/>
</dbReference>
<dbReference type="Gene3D" id="2.60.120.260">
    <property type="entry name" value="Galactose-binding domain-like"/>
    <property type="match status" value="1"/>
</dbReference>
<evidence type="ECO:0000313" key="8">
    <source>
        <dbReference type="EMBL" id="KAF1813289.1"/>
    </source>
</evidence>
<dbReference type="InterPro" id="IPR045120">
    <property type="entry name" value="Suco/Slp1-like"/>
</dbReference>
<evidence type="ECO:0000259" key="7">
    <source>
        <dbReference type="PROSITE" id="PS51469"/>
    </source>
</evidence>
<evidence type="ECO:0000313" key="10">
    <source>
        <dbReference type="RefSeq" id="XP_033534920.1"/>
    </source>
</evidence>
<evidence type="ECO:0000313" key="9">
    <source>
        <dbReference type="Proteomes" id="UP000504638"/>
    </source>
</evidence>
<name>A0A6G1G634_9PEZI</name>
<feature type="transmembrane region" description="Helical" evidence="6">
    <location>
        <begin position="475"/>
        <end position="493"/>
    </location>
</feature>
<keyword evidence="4 6" id="KW-0472">Membrane</keyword>
<keyword evidence="9" id="KW-1185">Reference proteome</keyword>
<dbReference type="FunFam" id="2.60.120.260:FF:000082">
    <property type="entry name" value="Sad1/UNC domain protein"/>
    <property type="match status" value="1"/>
</dbReference>
<protein>
    <recommendedName>
        <fullName evidence="7">SUN domain-containing protein</fullName>
    </recommendedName>
</protein>
<evidence type="ECO:0000256" key="5">
    <source>
        <dbReference type="SAM" id="MobiDB-lite"/>
    </source>
</evidence>
<dbReference type="GO" id="GO:0012505">
    <property type="term" value="C:endomembrane system"/>
    <property type="evidence" value="ECO:0007669"/>
    <property type="project" value="UniProtKB-SubCell"/>
</dbReference>
<dbReference type="PROSITE" id="PS51469">
    <property type="entry name" value="SUN"/>
    <property type="match status" value="1"/>
</dbReference>
<feature type="compositionally biased region" description="Basic residues" evidence="5">
    <location>
        <begin position="86"/>
        <end position="95"/>
    </location>
</feature>
<feature type="non-terminal residue" evidence="8">
    <location>
        <position position="494"/>
    </location>
</feature>
<feature type="region of interest" description="Disordered" evidence="5">
    <location>
        <begin position="305"/>
        <end position="365"/>
    </location>
</feature>
<dbReference type="Pfam" id="PF07738">
    <property type="entry name" value="Sad1_UNC"/>
    <property type="match status" value="1"/>
</dbReference>
<feature type="region of interest" description="Disordered" evidence="5">
    <location>
        <begin position="1"/>
        <end position="127"/>
    </location>
</feature>
<sequence length="494" mass="54839">MGSNGTVTNDSNDTAPTAIPETDSPPQSSAAIPDSPTPPADPPLSDTIDPEPDEASPLDTANFLSFEEWRKKNLADAGQSPDRVGRHSAHAKGSRRPPGMNAPLDSLDRVGSDGAKKAPAEHARNKDAGKTCKERFNYASFDCAATVVKTNAECRSSSAVLVENKDSYLLNECAAANKYLIVELCEDILVDTVVLANFEFFSSMVRAFRVSVSDRYPVKMDRWKELATFEARNSREIQAFLVEHPLIWARYLRIEFLSHYGNEYYCPVSLVRVHGTTMMEEFRRQEELARGDAGQEDDAEDILDTAQTPSSSTETWHPPMALRNTTASQSPTESPQSQSISSNSTSTKSRATTTSSPQPSPTTQESFFASLHKRLQSLESNSSLSLQYIESQSRILRDAFATVEKRQLNKTTRFLAHLNSTVAAELAGFRTLYDQLWQSTVLELDSARDRQARELHAMSRRLALLADELLWQKRLAVLQATLLLLCLGLLLFVR</sequence>
<keyword evidence="3 6" id="KW-1133">Transmembrane helix</keyword>
<feature type="compositionally biased region" description="Polar residues" evidence="5">
    <location>
        <begin position="1"/>
        <end position="15"/>
    </location>
</feature>
<dbReference type="AlphaFoldDB" id="A0A6G1G634"/>
<dbReference type="InterPro" id="IPR012919">
    <property type="entry name" value="SUN_dom"/>
</dbReference>
<comment type="subcellular location">
    <subcellularLocation>
        <location evidence="1">Endomembrane system</location>
    </subcellularLocation>
</comment>
<dbReference type="Proteomes" id="UP000504638">
    <property type="component" value="Unplaced"/>
</dbReference>
<evidence type="ECO:0000256" key="2">
    <source>
        <dbReference type="ARBA" id="ARBA00022692"/>
    </source>
</evidence>
<evidence type="ECO:0000256" key="1">
    <source>
        <dbReference type="ARBA" id="ARBA00004308"/>
    </source>
</evidence>
<dbReference type="OrthoDB" id="266334at2759"/>
<gene>
    <name evidence="8 10" type="ORF">P152DRAFT_395150</name>
</gene>
<reference evidence="10" key="3">
    <citation type="submission" date="2025-04" db="UniProtKB">
        <authorList>
            <consortium name="RefSeq"/>
        </authorList>
    </citation>
    <scope>IDENTIFICATION</scope>
    <source>
        <strain evidence="10">CBS 781.70</strain>
    </source>
</reference>
<dbReference type="SUPFAM" id="SSF49785">
    <property type="entry name" value="Galactose-binding domain-like"/>
    <property type="match status" value="1"/>
</dbReference>